<evidence type="ECO:0008006" key="3">
    <source>
        <dbReference type="Google" id="ProtNLM"/>
    </source>
</evidence>
<proteinExistence type="predicted"/>
<keyword evidence="2" id="KW-1185">Reference proteome</keyword>
<organism evidence="1 2">
    <name type="scientific">Fibrivirga algicola</name>
    <dbReference type="NCBI Taxonomy" id="2950420"/>
    <lineage>
        <taxon>Bacteria</taxon>
        <taxon>Pseudomonadati</taxon>
        <taxon>Bacteroidota</taxon>
        <taxon>Cytophagia</taxon>
        <taxon>Cytophagales</taxon>
        <taxon>Spirosomataceae</taxon>
        <taxon>Fibrivirga</taxon>
    </lineage>
</organism>
<accession>A0ABX0Q9K0</accession>
<gene>
    <name evidence="1" type="ORF">F7231_01450</name>
</gene>
<sequence length="124" mass="14003">MPIPYPSTLYGTDWQWTASITPSGQQTPTSTGETRLIRFFNENGSEFVSQQVNGVVVRSARWRSSPVSNEGERTLIFSLSDGTFLKVHQLPYANSLRRIECTDYLAALPTSADPYIHQYQARDQ</sequence>
<reference evidence="1" key="1">
    <citation type="submission" date="2024-05" db="EMBL/GenBank/DDBJ databases">
        <authorList>
            <person name="Jung D.-H."/>
        </authorList>
    </citation>
    <scope>NUCLEOTIDE SEQUENCE</scope>
    <source>
        <strain evidence="1">JA-25</strain>
    </source>
</reference>
<name>A0ABX0Q9K0_9BACT</name>
<evidence type="ECO:0000313" key="2">
    <source>
        <dbReference type="Proteomes" id="UP000606008"/>
    </source>
</evidence>
<dbReference type="Proteomes" id="UP000606008">
    <property type="component" value="Unassembled WGS sequence"/>
</dbReference>
<dbReference type="RefSeq" id="WP_166690655.1">
    <property type="nucleotide sequence ID" value="NZ_WAEL01000001.1"/>
</dbReference>
<evidence type="ECO:0000313" key="1">
    <source>
        <dbReference type="EMBL" id="NID08825.1"/>
    </source>
</evidence>
<comment type="caution">
    <text evidence="1">The sequence shown here is derived from an EMBL/GenBank/DDBJ whole genome shotgun (WGS) entry which is preliminary data.</text>
</comment>
<dbReference type="EMBL" id="WAEL01000001">
    <property type="protein sequence ID" value="NID08825.1"/>
    <property type="molecule type" value="Genomic_DNA"/>
</dbReference>
<protein>
    <recommendedName>
        <fullName evidence="3">Lipocalin-like domain-containing protein</fullName>
    </recommendedName>
</protein>